<evidence type="ECO:0000313" key="3">
    <source>
        <dbReference type="EMBL" id="KAJ5211438.1"/>
    </source>
</evidence>
<accession>A0A9W9N1H2</accession>
<proteinExistence type="predicted"/>
<evidence type="ECO:0000256" key="1">
    <source>
        <dbReference type="ARBA" id="ARBA00004141"/>
    </source>
</evidence>
<dbReference type="AlphaFoldDB" id="A0A9W9N1H2"/>
<evidence type="ECO:0000313" key="4">
    <source>
        <dbReference type="Proteomes" id="UP001150904"/>
    </source>
</evidence>
<comment type="caution">
    <text evidence="3">The sequence shown here is derived from an EMBL/GenBank/DDBJ whole genome shotgun (WGS) entry which is preliminary data.</text>
</comment>
<keyword evidence="2" id="KW-1133">Transmembrane helix</keyword>
<reference evidence="3" key="2">
    <citation type="journal article" date="2023" name="IMA Fungus">
        <title>Comparative genomic study of the Penicillium genus elucidates a diverse pangenome and 15 lateral gene transfer events.</title>
        <authorList>
            <person name="Petersen C."/>
            <person name="Sorensen T."/>
            <person name="Nielsen M.R."/>
            <person name="Sondergaard T.E."/>
            <person name="Sorensen J.L."/>
            <person name="Fitzpatrick D.A."/>
            <person name="Frisvad J.C."/>
            <person name="Nielsen K.L."/>
        </authorList>
    </citation>
    <scope>NUCLEOTIDE SEQUENCE</scope>
    <source>
        <strain evidence="3">IBT 15544</strain>
    </source>
</reference>
<dbReference type="GO" id="GO:0005351">
    <property type="term" value="F:carbohydrate:proton symporter activity"/>
    <property type="evidence" value="ECO:0007669"/>
    <property type="project" value="TreeGrafter"/>
</dbReference>
<organism evidence="3 4">
    <name type="scientific">Penicillium cinerascens</name>
    <dbReference type="NCBI Taxonomy" id="70096"/>
    <lineage>
        <taxon>Eukaryota</taxon>
        <taxon>Fungi</taxon>
        <taxon>Dikarya</taxon>
        <taxon>Ascomycota</taxon>
        <taxon>Pezizomycotina</taxon>
        <taxon>Eurotiomycetes</taxon>
        <taxon>Eurotiomycetidae</taxon>
        <taxon>Eurotiales</taxon>
        <taxon>Aspergillaceae</taxon>
        <taxon>Penicillium</taxon>
    </lineage>
</organism>
<dbReference type="OrthoDB" id="2156052at2759"/>
<evidence type="ECO:0008006" key="5">
    <source>
        <dbReference type="Google" id="ProtNLM"/>
    </source>
</evidence>
<name>A0A9W9N1H2_9EURO</name>
<dbReference type="InterPro" id="IPR050360">
    <property type="entry name" value="MFS_Sugar_Transporters"/>
</dbReference>
<dbReference type="Proteomes" id="UP001150904">
    <property type="component" value="Unassembled WGS sequence"/>
</dbReference>
<protein>
    <recommendedName>
        <fullName evidence="5">Major facilitator superfamily (MFS) profile domain-containing protein</fullName>
    </recommendedName>
</protein>
<dbReference type="GeneID" id="83177447"/>
<dbReference type="Gene3D" id="1.20.1250.20">
    <property type="entry name" value="MFS general substrate transporter like domains"/>
    <property type="match status" value="1"/>
</dbReference>
<gene>
    <name evidence="3" type="ORF">N7498_003084</name>
</gene>
<keyword evidence="4" id="KW-1185">Reference proteome</keyword>
<evidence type="ECO:0000256" key="2">
    <source>
        <dbReference type="SAM" id="Phobius"/>
    </source>
</evidence>
<dbReference type="EMBL" id="JAPQKR010000008">
    <property type="protein sequence ID" value="KAJ5211438.1"/>
    <property type="molecule type" value="Genomic_DNA"/>
</dbReference>
<keyword evidence="2" id="KW-0812">Transmembrane</keyword>
<keyword evidence="2" id="KW-0472">Membrane</keyword>
<comment type="subcellular location">
    <subcellularLocation>
        <location evidence="1">Membrane</location>
        <topology evidence="1">Multi-pass membrane protein</topology>
    </subcellularLocation>
</comment>
<dbReference type="InterPro" id="IPR036259">
    <property type="entry name" value="MFS_trans_sf"/>
</dbReference>
<dbReference type="PANTHER" id="PTHR48022:SF28">
    <property type="entry name" value="MAJOR FACILITATOR SUPERFAMILY (MFS) PROFILE DOMAIN-CONTAINING PROTEIN-RELATED"/>
    <property type="match status" value="1"/>
</dbReference>
<dbReference type="RefSeq" id="XP_058309608.1">
    <property type="nucleotide sequence ID" value="XM_058450146.1"/>
</dbReference>
<reference evidence="3" key="1">
    <citation type="submission" date="2022-12" db="EMBL/GenBank/DDBJ databases">
        <authorList>
            <person name="Petersen C."/>
        </authorList>
    </citation>
    <scope>NUCLEOTIDE SEQUENCE</scope>
    <source>
        <strain evidence="3">IBT 15544</strain>
    </source>
</reference>
<dbReference type="GO" id="GO:0016020">
    <property type="term" value="C:membrane"/>
    <property type="evidence" value="ECO:0007669"/>
    <property type="project" value="UniProtKB-SubCell"/>
</dbReference>
<feature type="transmembrane region" description="Helical" evidence="2">
    <location>
        <begin position="16"/>
        <end position="34"/>
    </location>
</feature>
<dbReference type="SUPFAM" id="SSF103473">
    <property type="entry name" value="MFS general substrate transporter"/>
    <property type="match status" value="1"/>
</dbReference>
<sequence length="204" mass="22513">MSPLRTRFESRLQGKLLVNLITVVCSVAFSLFGYDQGVMPNLIGTNNHFGKTFNHSDAGLQGTIMTVYELTAFIGSITVIFVGDWLGQRGTQLWHLHALPGVIIQCSSRPGETAVYLANKRSPTLTVPSLGVSWWPVTYADYGSTVYCHRKGNPVGTAEEVLCEVQIYQILWTAQYSVAPVFLGVINLAKSFISLMMLERFATC</sequence>
<feature type="transmembrane region" description="Helical" evidence="2">
    <location>
        <begin position="67"/>
        <end position="87"/>
    </location>
</feature>
<dbReference type="PANTHER" id="PTHR48022">
    <property type="entry name" value="PLASTIDIC GLUCOSE TRANSPORTER 4"/>
    <property type="match status" value="1"/>
</dbReference>